<evidence type="ECO:0000313" key="1">
    <source>
        <dbReference type="EMBL" id="SJN56978.1"/>
    </source>
</evidence>
<dbReference type="EMBL" id="FULE01000029">
    <property type="protein sequence ID" value="SJN56978.1"/>
    <property type="molecule type" value="Genomic_DNA"/>
</dbReference>
<sequence>MSTETTAEMLNSVNRLTETVIHKIAEIDTAVVRATTEVKETITNQTRVNVYVDAEHGDDSHDGISAPYKTLKAALTRSMPYGSYLNVRLLSNVEITSQIWFSGRHIIMDLRGYTLNFPSVNIFDGSGVLVGTGLAPLRGARDATLVIHNGAITTGDAISNNLGDQWFFHRNRVMIQMGGIAINPGLYTVTLNRLNITLGQRIVGLSGGSDGANLYRGQGMIQSTMFETTIDVTATNASMFGYGVNIRNDTFIDNAGNTITGTAA</sequence>
<organism evidence="1 2">
    <name type="scientific">Vibrio ruber (strain DSM 16370 / JCM 11486 / BCRC 17186 / CECT 7878 / LMG 23124 / VR1)</name>
    <dbReference type="NCBI Taxonomy" id="1123498"/>
    <lineage>
        <taxon>Bacteria</taxon>
        <taxon>Pseudomonadati</taxon>
        <taxon>Pseudomonadota</taxon>
        <taxon>Gammaproteobacteria</taxon>
        <taxon>Vibrionales</taxon>
        <taxon>Vibrionaceae</taxon>
        <taxon>Vibrio</taxon>
    </lineage>
</organism>
<dbReference type="Proteomes" id="UP000188276">
    <property type="component" value="Unassembled WGS sequence"/>
</dbReference>
<dbReference type="STRING" id="1123498.VR7878_02056"/>
<dbReference type="RefSeq" id="WP_077335935.1">
    <property type="nucleotide sequence ID" value="NZ_FULE01000029.1"/>
</dbReference>
<evidence type="ECO:0000313" key="2">
    <source>
        <dbReference type="Proteomes" id="UP000188276"/>
    </source>
</evidence>
<proteinExistence type="predicted"/>
<dbReference type="OrthoDB" id="5874686at2"/>
<name>A0A1R4LKI4_VIBR1</name>
<reference evidence="2" key="1">
    <citation type="submission" date="2017-02" db="EMBL/GenBank/DDBJ databases">
        <authorList>
            <person name="Rodrigo-Torres L."/>
            <person name="Arahal R.D."/>
            <person name="Lucena T."/>
        </authorList>
    </citation>
    <scope>NUCLEOTIDE SEQUENCE [LARGE SCALE GENOMIC DNA]</scope>
    <source>
        <strain evidence="2">CECT 7878</strain>
    </source>
</reference>
<keyword evidence="2" id="KW-1185">Reference proteome</keyword>
<accession>A0A1R4LKI4</accession>
<gene>
    <name evidence="1" type="ORF">VR7878_02056</name>
</gene>
<dbReference type="AlphaFoldDB" id="A0A1R4LKI4"/>
<protein>
    <submittedName>
        <fullName evidence="1">Uncharacterized protein</fullName>
    </submittedName>
</protein>